<dbReference type="PANTHER" id="PTHR46558:SF4">
    <property type="entry name" value="DNA-BIDING PHAGE PROTEIN"/>
    <property type="match status" value="1"/>
</dbReference>
<dbReference type="RefSeq" id="WP_107182626.1">
    <property type="nucleotide sequence ID" value="NZ_CP131578.1"/>
</dbReference>
<comment type="caution">
    <text evidence="3">The sequence shown here is derived from an EMBL/GenBank/DDBJ whole genome shotgun (WGS) entry which is preliminary data.</text>
</comment>
<dbReference type="AlphaFoldDB" id="A0A2T3KRQ3"/>
<protein>
    <submittedName>
        <fullName evidence="3">Transcriptional regulator</fullName>
    </submittedName>
</protein>
<dbReference type="Gene3D" id="1.10.260.40">
    <property type="entry name" value="lambda repressor-like DNA-binding domains"/>
    <property type="match status" value="1"/>
</dbReference>
<proteinExistence type="predicted"/>
<name>A0A2T3KRQ3_PHOLD</name>
<reference evidence="3 4" key="1">
    <citation type="submission" date="2018-03" db="EMBL/GenBank/DDBJ databases">
        <title>Whole genome sequencing of Histamine producing bacteria.</title>
        <authorList>
            <person name="Butler K."/>
        </authorList>
    </citation>
    <scope>NUCLEOTIDE SEQUENCE [LARGE SCALE GENOMIC DNA]</scope>
    <source>
        <strain evidence="3 4">Res.4.1</strain>
    </source>
</reference>
<dbReference type="PANTHER" id="PTHR46558">
    <property type="entry name" value="TRACRIPTIONAL REGULATORY PROTEIN-RELATED-RELATED"/>
    <property type="match status" value="1"/>
</dbReference>
<accession>A0A2T3KRQ3</accession>
<gene>
    <name evidence="3" type="ORF">C0W93_16860</name>
</gene>
<organism evidence="3 4">
    <name type="scientific">Photobacterium leiognathi subsp. mandapamensis</name>
    <name type="common">Photobacterium mandapamensis</name>
    <dbReference type="NCBI Taxonomy" id="48408"/>
    <lineage>
        <taxon>Bacteria</taxon>
        <taxon>Pseudomonadati</taxon>
        <taxon>Pseudomonadota</taxon>
        <taxon>Gammaproteobacteria</taxon>
        <taxon>Vibrionales</taxon>
        <taxon>Vibrionaceae</taxon>
        <taxon>Photobacterium</taxon>
    </lineage>
</organism>
<dbReference type="InterPro" id="IPR010982">
    <property type="entry name" value="Lambda_DNA-bd_dom_sf"/>
</dbReference>
<dbReference type="Proteomes" id="UP000240530">
    <property type="component" value="Unassembled WGS sequence"/>
</dbReference>
<dbReference type="GO" id="GO:0003677">
    <property type="term" value="F:DNA binding"/>
    <property type="evidence" value="ECO:0007669"/>
    <property type="project" value="UniProtKB-KW"/>
</dbReference>
<dbReference type="CDD" id="cd00093">
    <property type="entry name" value="HTH_XRE"/>
    <property type="match status" value="1"/>
</dbReference>
<dbReference type="PROSITE" id="PS50943">
    <property type="entry name" value="HTH_CROC1"/>
    <property type="match status" value="1"/>
</dbReference>
<evidence type="ECO:0000256" key="1">
    <source>
        <dbReference type="ARBA" id="ARBA00023125"/>
    </source>
</evidence>
<dbReference type="Pfam" id="PF01381">
    <property type="entry name" value="HTH_3"/>
    <property type="match status" value="1"/>
</dbReference>
<feature type="domain" description="HTH cro/C1-type" evidence="2">
    <location>
        <begin position="27"/>
        <end position="81"/>
    </location>
</feature>
<dbReference type="SMART" id="SM00530">
    <property type="entry name" value="HTH_XRE"/>
    <property type="match status" value="1"/>
</dbReference>
<evidence type="ECO:0000313" key="4">
    <source>
        <dbReference type="Proteomes" id="UP000240530"/>
    </source>
</evidence>
<evidence type="ECO:0000313" key="3">
    <source>
        <dbReference type="EMBL" id="PSV08989.1"/>
    </source>
</evidence>
<dbReference type="InterPro" id="IPR001387">
    <property type="entry name" value="Cro/C1-type_HTH"/>
</dbReference>
<dbReference type="GeneID" id="99740813"/>
<evidence type="ECO:0000259" key="2">
    <source>
        <dbReference type="PROSITE" id="PS50943"/>
    </source>
</evidence>
<sequence length="131" mass="14980">MSIMSDVPPTNKINNTDQQMAQLALKIREAREWKGITQVAMAKQLGVARQTYLDLESGKTEPRVLMLLNIAKITGRSLSWFLYDDGNPEYGDINRLSMLYAQMPSPLRYKMVEQNINLISSCLEYALDKHQ</sequence>
<dbReference type="EMBL" id="PYNS01000023">
    <property type="protein sequence ID" value="PSV08989.1"/>
    <property type="molecule type" value="Genomic_DNA"/>
</dbReference>
<keyword evidence="1" id="KW-0238">DNA-binding</keyword>
<dbReference type="SUPFAM" id="SSF47413">
    <property type="entry name" value="lambda repressor-like DNA-binding domains"/>
    <property type="match status" value="1"/>
</dbReference>